<proteinExistence type="predicted"/>
<dbReference type="PROSITE" id="PS50966">
    <property type="entry name" value="ZF_SWIM"/>
    <property type="match status" value="1"/>
</dbReference>
<gene>
    <name evidence="2" type="ORF">SDC9_30491</name>
</gene>
<protein>
    <recommendedName>
        <fullName evidence="1">SWIM-type domain-containing protein</fullName>
    </recommendedName>
</protein>
<sequence length="85" mass="9900">MISRLEKAENIHISDIFVDNNPDLLVVANVLGSKNNYQVSLVDGVWFCQCDDFKYRSEFGKRDIHKQEFRCKHIISVDNHVKECS</sequence>
<feature type="domain" description="SWIM-type" evidence="1">
    <location>
        <begin position="37"/>
        <end position="82"/>
    </location>
</feature>
<evidence type="ECO:0000313" key="2">
    <source>
        <dbReference type="EMBL" id="MPL84526.1"/>
    </source>
</evidence>
<comment type="caution">
    <text evidence="2">The sequence shown here is derived from an EMBL/GenBank/DDBJ whole genome shotgun (WGS) entry which is preliminary data.</text>
</comment>
<evidence type="ECO:0000259" key="1">
    <source>
        <dbReference type="PROSITE" id="PS50966"/>
    </source>
</evidence>
<name>A0A644UZM8_9ZZZZ</name>
<reference evidence="2" key="1">
    <citation type="submission" date="2019-08" db="EMBL/GenBank/DDBJ databases">
        <authorList>
            <person name="Kucharzyk K."/>
            <person name="Murdoch R.W."/>
            <person name="Higgins S."/>
            <person name="Loffler F."/>
        </authorList>
    </citation>
    <scope>NUCLEOTIDE SEQUENCE</scope>
</reference>
<dbReference type="AlphaFoldDB" id="A0A644UZM8"/>
<dbReference type="EMBL" id="VSSQ01000191">
    <property type="protein sequence ID" value="MPL84526.1"/>
    <property type="molecule type" value="Genomic_DNA"/>
</dbReference>
<accession>A0A644UZM8</accession>
<dbReference type="GO" id="GO:0008270">
    <property type="term" value="F:zinc ion binding"/>
    <property type="evidence" value="ECO:0007669"/>
    <property type="project" value="InterPro"/>
</dbReference>
<dbReference type="InterPro" id="IPR007527">
    <property type="entry name" value="Znf_SWIM"/>
</dbReference>
<organism evidence="2">
    <name type="scientific">bioreactor metagenome</name>
    <dbReference type="NCBI Taxonomy" id="1076179"/>
    <lineage>
        <taxon>unclassified sequences</taxon>
        <taxon>metagenomes</taxon>
        <taxon>ecological metagenomes</taxon>
    </lineage>
</organism>